<dbReference type="GO" id="GO:0006310">
    <property type="term" value="P:DNA recombination"/>
    <property type="evidence" value="ECO:0007669"/>
    <property type="project" value="UniProtKB-KW"/>
</dbReference>
<keyword evidence="2" id="KW-0815">Transposition</keyword>
<dbReference type="EMBL" id="CP003653">
    <property type="protein sequence ID" value="AFZ36907.1"/>
    <property type="molecule type" value="Genomic_DNA"/>
</dbReference>
<feature type="domain" description="Probable transposase IS891/IS1136/IS1341" evidence="6">
    <location>
        <begin position="174"/>
        <end position="284"/>
    </location>
</feature>
<dbReference type="GO" id="GO:0003677">
    <property type="term" value="F:DNA binding"/>
    <property type="evidence" value="ECO:0007669"/>
    <property type="project" value="UniProtKB-KW"/>
</dbReference>
<evidence type="ECO:0000259" key="7">
    <source>
        <dbReference type="Pfam" id="PF07282"/>
    </source>
</evidence>
<gene>
    <name evidence="8" type="ordered locus">Sta7437_3402</name>
</gene>
<evidence type="ECO:0000256" key="2">
    <source>
        <dbReference type="ARBA" id="ARBA00022578"/>
    </source>
</evidence>
<dbReference type="KEGG" id="scs:Sta7437_3402"/>
<evidence type="ECO:0000256" key="1">
    <source>
        <dbReference type="ARBA" id="ARBA00008761"/>
    </source>
</evidence>
<reference evidence="9" key="1">
    <citation type="journal article" date="2013" name="Proc. Natl. Acad. Sci. U.S.A.">
        <title>Improving the coverage of the cyanobacterial phylum using diversity-driven genome sequencing.</title>
        <authorList>
            <person name="Shih P.M."/>
            <person name="Wu D."/>
            <person name="Latifi A."/>
            <person name="Axen S.D."/>
            <person name="Fewer D.P."/>
            <person name="Talla E."/>
            <person name="Calteau A."/>
            <person name="Cai F."/>
            <person name="Tandeau de Marsac N."/>
            <person name="Rippka R."/>
            <person name="Herdman M."/>
            <person name="Sivonen K."/>
            <person name="Coursin T."/>
            <person name="Laurent T."/>
            <person name="Goodwin L."/>
            <person name="Nolan M."/>
            <person name="Davenport K.W."/>
            <person name="Han C.S."/>
            <person name="Rubin E.M."/>
            <person name="Eisen J.A."/>
            <person name="Woyke T."/>
            <person name="Gugger M."/>
            <person name="Kerfeld C.A."/>
        </authorList>
    </citation>
    <scope>NUCLEOTIDE SEQUENCE [LARGE SCALE GENOMIC DNA]</scope>
    <source>
        <strain evidence="9">ATCC 29371 / PCC 7437</strain>
    </source>
</reference>
<evidence type="ECO:0000313" key="8">
    <source>
        <dbReference type="EMBL" id="AFZ36907.1"/>
    </source>
</evidence>
<dbReference type="Pfam" id="PF07282">
    <property type="entry name" value="Cas12f1-like_TNB"/>
    <property type="match status" value="1"/>
</dbReference>
<dbReference type="NCBIfam" id="NF040570">
    <property type="entry name" value="guided_TnpB"/>
    <property type="match status" value="1"/>
</dbReference>
<name>K9XZ10_STAC7</name>
<dbReference type="OrthoDB" id="439709at2"/>
<evidence type="ECO:0000256" key="3">
    <source>
        <dbReference type="ARBA" id="ARBA00023125"/>
    </source>
</evidence>
<organism evidence="8 9">
    <name type="scientific">Stanieria cyanosphaera (strain ATCC 29371 / PCC 7437)</name>
    <dbReference type="NCBI Taxonomy" id="111780"/>
    <lineage>
        <taxon>Bacteria</taxon>
        <taxon>Bacillati</taxon>
        <taxon>Cyanobacteriota</taxon>
        <taxon>Cyanophyceae</taxon>
        <taxon>Pleurocapsales</taxon>
        <taxon>Dermocarpellaceae</taxon>
        <taxon>Stanieria</taxon>
    </lineage>
</organism>
<evidence type="ECO:0000256" key="4">
    <source>
        <dbReference type="ARBA" id="ARBA00023172"/>
    </source>
</evidence>
<dbReference type="Pfam" id="PF01385">
    <property type="entry name" value="OrfB_IS605"/>
    <property type="match status" value="1"/>
</dbReference>
<dbReference type="eggNOG" id="COG0675">
    <property type="taxonomic scope" value="Bacteria"/>
</dbReference>
<protein>
    <submittedName>
        <fullName evidence="8">Transposase IS891/IS1136/IS1341 family</fullName>
    </submittedName>
</protein>
<dbReference type="InterPro" id="IPR010095">
    <property type="entry name" value="Cas12f1-like_TNB"/>
</dbReference>
<dbReference type="GO" id="GO:0032196">
    <property type="term" value="P:transposition"/>
    <property type="evidence" value="ECO:0007669"/>
    <property type="project" value="UniProtKB-KW"/>
</dbReference>
<proteinExistence type="inferred from homology"/>
<evidence type="ECO:0000259" key="6">
    <source>
        <dbReference type="Pfam" id="PF01385"/>
    </source>
</evidence>
<sequence>MLTRRITFRLYPSTAQEQKMFWARRMHAYLYNAAVANRKTQYQKFAHSVDYFEQQASLPGFKETWIEYKELNAGSLQATLKRVDFAFTRFFQGLGKYPKFKPFKTYSGWTYPDARQGFKVHSSGKNGYLELRDLGFKIQMRGQARTWGQPTTCTVVYRNSKWYASITVKCLPVRETGKGSIGLDFGCHTAVAMSNGSMIEPPKFLTSTQSQVNRLSKQLRRKRKPEKKKHKASRRWKKIQAKISKLKKKVANRRQNWVHQVAVDIVRSNSLIATEKLQIKNMTRKASSGSKRKRQKTGLNRSMLDIGIGMLRDAIAYKVKEAGGVFLEAPTQSLKPTQRCVKCWELTKKSLSDRLHICSNQSCRHTEDRDINSAQVCLSWARGQVIQH</sequence>
<accession>K9XZ10</accession>
<keyword evidence="3" id="KW-0238">DNA-binding</keyword>
<comment type="similarity">
    <text evidence="1">In the C-terminal section; belongs to the transposase 35 family.</text>
</comment>
<dbReference type="InterPro" id="IPR001959">
    <property type="entry name" value="Transposase"/>
</dbReference>
<keyword evidence="9" id="KW-1185">Reference proteome</keyword>
<evidence type="ECO:0000313" key="9">
    <source>
        <dbReference type="Proteomes" id="UP000010473"/>
    </source>
</evidence>
<dbReference type="RefSeq" id="WP_015194569.1">
    <property type="nucleotide sequence ID" value="NC_019748.1"/>
</dbReference>
<dbReference type="Proteomes" id="UP000010473">
    <property type="component" value="Chromosome"/>
</dbReference>
<keyword evidence="4" id="KW-0233">DNA recombination</keyword>
<feature type="region of interest" description="Disordered" evidence="5">
    <location>
        <begin position="207"/>
        <end position="234"/>
    </location>
</feature>
<dbReference type="HOGENOM" id="CLU_032903_0_1_3"/>
<feature type="domain" description="Cas12f1-like TNB" evidence="7">
    <location>
        <begin position="309"/>
        <end position="375"/>
    </location>
</feature>
<feature type="compositionally biased region" description="Basic residues" evidence="5">
    <location>
        <begin position="217"/>
        <end position="234"/>
    </location>
</feature>
<dbReference type="AlphaFoldDB" id="K9XZ10"/>
<feature type="compositionally biased region" description="Polar residues" evidence="5">
    <location>
        <begin position="207"/>
        <end position="216"/>
    </location>
</feature>
<dbReference type="PATRIC" id="fig|111780.3.peg.3527"/>
<evidence type="ECO:0000256" key="5">
    <source>
        <dbReference type="SAM" id="MobiDB-lite"/>
    </source>
</evidence>